<evidence type="ECO:0000313" key="2">
    <source>
        <dbReference type="EMBL" id="XDO97360.1"/>
    </source>
</evidence>
<name>A0AB39KTV3_9CAUL</name>
<organism evidence="2">
    <name type="scientific">Caulobacter sp. 73W</name>
    <dbReference type="NCBI Taxonomy" id="3161137"/>
    <lineage>
        <taxon>Bacteria</taxon>
        <taxon>Pseudomonadati</taxon>
        <taxon>Pseudomonadota</taxon>
        <taxon>Alphaproteobacteria</taxon>
        <taxon>Caulobacterales</taxon>
        <taxon>Caulobacteraceae</taxon>
        <taxon>Caulobacter</taxon>
    </lineage>
</organism>
<protein>
    <submittedName>
        <fullName evidence="2">Uncharacterized protein</fullName>
    </submittedName>
</protein>
<feature type="transmembrane region" description="Helical" evidence="1">
    <location>
        <begin position="21"/>
        <end position="42"/>
    </location>
</feature>
<accession>A0AB39KTV3</accession>
<sequence>MSLDAAISPVERIPFTDALPLLQFMQVLAPFVFLASFLVIWAVTSLTLIYGGAPDSPPLGVILMRLIRPGWTPRRRKAAARKGRKSKDYVVEPVSFGRKKTAASYNADLAPVQVRS</sequence>
<gene>
    <name evidence="2" type="ORF">ABOZ73_02780</name>
</gene>
<dbReference type="RefSeq" id="WP_369060530.1">
    <property type="nucleotide sequence ID" value="NZ_CP158375.1"/>
</dbReference>
<keyword evidence="1" id="KW-1133">Transmembrane helix</keyword>
<proteinExistence type="predicted"/>
<dbReference type="AlphaFoldDB" id="A0AB39KTV3"/>
<keyword evidence="1" id="KW-0472">Membrane</keyword>
<evidence type="ECO:0000256" key="1">
    <source>
        <dbReference type="SAM" id="Phobius"/>
    </source>
</evidence>
<dbReference type="EMBL" id="CP158375">
    <property type="protein sequence ID" value="XDO97360.1"/>
    <property type="molecule type" value="Genomic_DNA"/>
</dbReference>
<reference evidence="2" key="1">
    <citation type="submission" date="2024-06" db="EMBL/GenBank/DDBJ databases">
        <title>Caulobacter inopinatus, sp. nov.</title>
        <authorList>
            <person name="Donachie S.P."/>
        </authorList>
    </citation>
    <scope>NUCLEOTIDE SEQUENCE</scope>
    <source>
        <strain evidence="2">73W</strain>
    </source>
</reference>
<keyword evidence="1" id="KW-0812">Transmembrane</keyword>